<accession>A0A841SZQ7</accession>
<dbReference type="PANTHER" id="PTHR43104">
    <property type="entry name" value="L-2-HYDROXYGLUTARATE DEHYDROGENASE, MITOCHONDRIAL"/>
    <property type="match status" value="1"/>
</dbReference>
<dbReference type="EC" id="1.1.3.-" evidence="7"/>
<evidence type="ECO:0000313" key="7">
    <source>
        <dbReference type="EMBL" id="MBB6635117.1"/>
    </source>
</evidence>
<evidence type="ECO:0000313" key="8">
    <source>
        <dbReference type="Proteomes" id="UP000535838"/>
    </source>
</evidence>
<evidence type="ECO:0000256" key="1">
    <source>
        <dbReference type="ARBA" id="ARBA00001974"/>
    </source>
</evidence>
<proteinExistence type="inferred from homology"/>
<dbReference type="SUPFAM" id="SSF51905">
    <property type="entry name" value="FAD/NAD(P)-binding domain"/>
    <property type="match status" value="1"/>
</dbReference>
<dbReference type="GO" id="GO:0005737">
    <property type="term" value="C:cytoplasm"/>
    <property type="evidence" value="ECO:0007669"/>
    <property type="project" value="TreeGrafter"/>
</dbReference>
<evidence type="ECO:0000256" key="4">
    <source>
        <dbReference type="ARBA" id="ARBA00023002"/>
    </source>
</evidence>
<sequence>MRYVDYLIVGGGIIGLTIARELRRRFPERKIAIIEKEADVAQHSSGRNSGVLHAGFYYSADSLKAKFTREGNQAMTRYCEENGLKINKCGKIVVATSEEELQGLYELKRRADRNGVDLRWLNENELHLIDPNVKTFKKALYSPTTSTVDPVEVCAKLKEEITASGVEIFFNCPYKSQKDGRVHAGDEVFECAYFINAAGLYADKIAHEAGFGLAYTIIPFKGIYLKYAKNKTDLQTNVYPVPNLKNPFLGVHFTKTVDGSIKIGPTAIPAFWRENYKGLSNFKLGEFLSVLKFEMKLFFTNAFNFRTLAFEEMRKYVKSHFIGLSLKMVKKIDSEGFGDFMRPGIRAQLLNKETLELLQDFVIEGDHRSMHILNAVSPAFTCSFPFAQYVVDAIREKQGGQKVEAG</sequence>
<organism evidence="7 8">
    <name type="scientific">Cohnella thailandensis</name>
    <dbReference type="NCBI Taxonomy" id="557557"/>
    <lineage>
        <taxon>Bacteria</taxon>
        <taxon>Bacillati</taxon>
        <taxon>Bacillota</taxon>
        <taxon>Bacilli</taxon>
        <taxon>Bacillales</taxon>
        <taxon>Paenibacillaceae</taxon>
        <taxon>Cohnella</taxon>
    </lineage>
</organism>
<dbReference type="NCBIfam" id="NF008726">
    <property type="entry name" value="PRK11728.1"/>
    <property type="match status" value="1"/>
</dbReference>
<dbReference type="InterPro" id="IPR036188">
    <property type="entry name" value="FAD/NAD-bd_sf"/>
</dbReference>
<evidence type="ECO:0000256" key="3">
    <source>
        <dbReference type="ARBA" id="ARBA00022827"/>
    </source>
</evidence>
<dbReference type="PANTHER" id="PTHR43104:SF2">
    <property type="entry name" value="L-2-HYDROXYGLUTARATE DEHYDROGENASE, MITOCHONDRIAL"/>
    <property type="match status" value="1"/>
</dbReference>
<keyword evidence="2" id="KW-0285">Flavoprotein</keyword>
<dbReference type="InterPro" id="IPR006076">
    <property type="entry name" value="FAD-dep_OxRdtase"/>
</dbReference>
<dbReference type="Gene3D" id="3.50.50.60">
    <property type="entry name" value="FAD/NAD(P)-binding domain"/>
    <property type="match status" value="1"/>
</dbReference>
<protein>
    <submittedName>
        <fullName evidence="7">L-2-hydroxyglutarate oxidase</fullName>
        <ecNumber evidence="7">1.1.3.-</ecNumber>
    </submittedName>
</protein>
<dbReference type="AlphaFoldDB" id="A0A841SZQ7"/>
<feature type="domain" description="FAD dependent oxidoreductase" evidence="6">
    <location>
        <begin position="5"/>
        <end position="323"/>
    </location>
</feature>
<comment type="similarity">
    <text evidence="5">Belongs to the L2HGDH family.</text>
</comment>
<dbReference type="Pfam" id="PF01266">
    <property type="entry name" value="DAO"/>
    <property type="match status" value="1"/>
</dbReference>
<keyword evidence="8" id="KW-1185">Reference proteome</keyword>
<dbReference type="GO" id="GO:0047545">
    <property type="term" value="F:(S)-2-hydroxyglutarate dehydrogenase activity"/>
    <property type="evidence" value="ECO:0007669"/>
    <property type="project" value="TreeGrafter"/>
</dbReference>
<dbReference type="Gene3D" id="3.30.9.10">
    <property type="entry name" value="D-Amino Acid Oxidase, subunit A, domain 2"/>
    <property type="match status" value="1"/>
</dbReference>
<keyword evidence="3" id="KW-0274">FAD</keyword>
<comment type="cofactor">
    <cofactor evidence="1">
        <name>FAD</name>
        <dbReference type="ChEBI" id="CHEBI:57692"/>
    </cofactor>
</comment>
<keyword evidence="4 7" id="KW-0560">Oxidoreductase</keyword>
<dbReference type="RefSeq" id="WP_185120362.1">
    <property type="nucleotide sequence ID" value="NZ_JACJVQ010000011.1"/>
</dbReference>
<dbReference type="Proteomes" id="UP000535838">
    <property type="component" value="Unassembled WGS sequence"/>
</dbReference>
<comment type="caution">
    <text evidence="7">The sequence shown here is derived from an EMBL/GenBank/DDBJ whole genome shotgun (WGS) entry which is preliminary data.</text>
</comment>
<evidence type="ECO:0000256" key="2">
    <source>
        <dbReference type="ARBA" id="ARBA00022630"/>
    </source>
</evidence>
<evidence type="ECO:0000256" key="5">
    <source>
        <dbReference type="ARBA" id="ARBA00037941"/>
    </source>
</evidence>
<reference evidence="7 8" key="1">
    <citation type="submission" date="2020-08" db="EMBL/GenBank/DDBJ databases">
        <title>Cohnella phylogeny.</title>
        <authorList>
            <person name="Dunlap C."/>
        </authorList>
    </citation>
    <scope>NUCLEOTIDE SEQUENCE [LARGE SCALE GENOMIC DNA]</scope>
    <source>
        <strain evidence="7 8">DSM 25241</strain>
    </source>
</reference>
<dbReference type="EMBL" id="JACJVQ010000011">
    <property type="protein sequence ID" value="MBB6635117.1"/>
    <property type="molecule type" value="Genomic_DNA"/>
</dbReference>
<evidence type="ECO:0000259" key="6">
    <source>
        <dbReference type="Pfam" id="PF01266"/>
    </source>
</evidence>
<gene>
    <name evidence="7" type="primary">lhgO</name>
    <name evidence="7" type="ORF">H7B67_13435</name>
</gene>
<name>A0A841SZQ7_9BACL</name>